<dbReference type="InterPro" id="IPR003660">
    <property type="entry name" value="HAMP_dom"/>
</dbReference>
<feature type="domain" description="HAMP" evidence="6">
    <location>
        <begin position="239"/>
        <end position="291"/>
    </location>
</feature>
<protein>
    <submittedName>
        <fullName evidence="7">HAMP domain-containing protein</fullName>
    </submittedName>
</protein>
<gene>
    <name evidence="7" type="ORF">E4633_10750</name>
</gene>
<dbReference type="SMART" id="SM00283">
    <property type="entry name" value="MA"/>
    <property type="match status" value="1"/>
</dbReference>
<dbReference type="GO" id="GO:0007165">
    <property type="term" value="P:signal transduction"/>
    <property type="evidence" value="ECO:0007669"/>
    <property type="project" value="UniProtKB-KW"/>
</dbReference>
<organism evidence="7 8">
    <name type="scientific">Geomonas terrae</name>
    <dbReference type="NCBI Taxonomy" id="2562681"/>
    <lineage>
        <taxon>Bacteria</taxon>
        <taxon>Pseudomonadati</taxon>
        <taxon>Thermodesulfobacteriota</taxon>
        <taxon>Desulfuromonadia</taxon>
        <taxon>Geobacterales</taxon>
        <taxon>Geobacteraceae</taxon>
        <taxon>Geomonas</taxon>
    </lineage>
</organism>
<keyword evidence="4" id="KW-0812">Transmembrane</keyword>
<dbReference type="EMBL" id="SRSC01000002">
    <property type="protein sequence ID" value="TGU72760.1"/>
    <property type="molecule type" value="Genomic_DNA"/>
</dbReference>
<dbReference type="InterPro" id="IPR004089">
    <property type="entry name" value="MCPsignal_dom"/>
</dbReference>
<feature type="domain" description="Methyl-accepting transducer" evidence="5">
    <location>
        <begin position="307"/>
        <end position="543"/>
    </location>
</feature>
<reference evidence="7 8" key="1">
    <citation type="submission" date="2019-04" db="EMBL/GenBank/DDBJ databases">
        <title>Geobacter oryzae sp. nov., ferric-reducing bacteria isolated from paddy soil.</title>
        <authorList>
            <person name="Xu Z."/>
            <person name="Masuda Y."/>
            <person name="Itoh H."/>
            <person name="Senoo K."/>
        </authorList>
    </citation>
    <scope>NUCLEOTIDE SEQUENCE [LARGE SCALE GENOMIC DNA]</scope>
    <source>
        <strain evidence="7 8">Red111</strain>
    </source>
</reference>
<comment type="caution">
    <text evidence="7">The sequence shown here is derived from an EMBL/GenBank/DDBJ whole genome shotgun (WGS) entry which is preliminary data.</text>
</comment>
<feature type="transmembrane region" description="Helical" evidence="4">
    <location>
        <begin position="6"/>
        <end position="29"/>
    </location>
</feature>
<proteinExistence type="inferred from homology"/>
<keyword evidence="4" id="KW-1133">Transmembrane helix</keyword>
<dbReference type="RefSeq" id="WP_135870233.1">
    <property type="nucleotide sequence ID" value="NZ_SRSC01000002.1"/>
</dbReference>
<keyword evidence="1 3" id="KW-0807">Transducer</keyword>
<evidence type="ECO:0000259" key="6">
    <source>
        <dbReference type="PROSITE" id="PS50885"/>
    </source>
</evidence>
<evidence type="ECO:0000256" key="2">
    <source>
        <dbReference type="ARBA" id="ARBA00029447"/>
    </source>
</evidence>
<evidence type="ECO:0000259" key="5">
    <source>
        <dbReference type="PROSITE" id="PS50111"/>
    </source>
</evidence>
<evidence type="ECO:0000256" key="3">
    <source>
        <dbReference type="PROSITE-ProRule" id="PRU00284"/>
    </source>
</evidence>
<name>A0A4S1CHZ7_9BACT</name>
<keyword evidence="8" id="KW-1185">Reference proteome</keyword>
<sequence>MSNKLSVKIVSVLIMVMVVIMTAFSIYFVRSRRANMEQELLSKGRILAQTGARSMERILEEAVANGNLTMEQLFDEHYVPIPNTEPQKFHTQFDRFTDQAVQALEDEFLHDDQIVFAVLTDRNGYIPTHNAIYSAPLTGDREKDKLNNRTKRIFGDAVGLAAAKNRDPFLKQVYQRDTGETMWDLSSPVMVRGKHWGSFRIGFSMVKTEQKGAELRNQIVGSMAIMLLVASVTILLVVSRAVRPLLQLTEKAHKITGGDLEETIPVESNDEIGELAEAFNVMTTVIVRDLKDEIGRSGRLIASVKEAVIQLSSAANEMMAISAQQASGSTQQASAVQEVTTTSEEIAITAKMITANSKSVEAVAEDTTKNCNGGREDVVNAIDGMGQVRSQVQSIAKSMLELGENSQKIGGIVEIIDEISDQTNLLALNAAIEAAGAGEAGKRFAIVAQEVKRLADRTVEATRQIKGLISEIQRATNNTIMVTEEGTKAVDAASHLVDKVQYSFATIQATAQETVRTAKEITLSTQQQTSACEQMAETMSEVRDVAQQVALSAHETERAIAEILELAQRLKEITEEEA</sequence>
<evidence type="ECO:0000256" key="1">
    <source>
        <dbReference type="ARBA" id="ARBA00023224"/>
    </source>
</evidence>
<dbReference type="GO" id="GO:0016020">
    <property type="term" value="C:membrane"/>
    <property type="evidence" value="ECO:0007669"/>
    <property type="project" value="InterPro"/>
</dbReference>
<dbReference type="Pfam" id="PF00672">
    <property type="entry name" value="HAMP"/>
    <property type="match status" value="1"/>
</dbReference>
<dbReference type="PROSITE" id="PS50111">
    <property type="entry name" value="CHEMOTAXIS_TRANSDUC_2"/>
    <property type="match status" value="1"/>
</dbReference>
<evidence type="ECO:0000313" key="8">
    <source>
        <dbReference type="Proteomes" id="UP000306416"/>
    </source>
</evidence>
<keyword evidence="4" id="KW-0472">Membrane</keyword>
<comment type="similarity">
    <text evidence="2">Belongs to the methyl-accepting chemotaxis (MCP) protein family.</text>
</comment>
<accession>A0A4S1CHZ7</accession>
<dbReference type="CDD" id="cd06225">
    <property type="entry name" value="HAMP"/>
    <property type="match status" value="1"/>
</dbReference>
<dbReference type="PANTHER" id="PTHR32089">
    <property type="entry name" value="METHYL-ACCEPTING CHEMOTAXIS PROTEIN MCPB"/>
    <property type="match status" value="1"/>
</dbReference>
<dbReference type="Gene3D" id="1.10.287.950">
    <property type="entry name" value="Methyl-accepting chemotaxis protein"/>
    <property type="match status" value="1"/>
</dbReference>
<dbReference type="AlphaFoldDB" id="A0A4S1CHZ7"/>
<dbReference type="Pfam" id="PF00015">
    <property type="entry name" value="MCPsignal"/>
    <property type="match status" value="1"/>
</dbReference>
<dbReference type="PANTHER" id="PTHR32089:SF112">
    <property type="entry name" value="LYSOZYME-LIKE PROTEIN-RELATED"/>
    <property type="match status" value="1"/>
</dbReference>
<dbReference type="Gene3D" id="6.10.340.10">
    <property type="match status" value="1"/>
</dbReference>
<dbReference type="PROSITE" id="PS50885">
    <property type="entry name" value="HAMP"/>
    <property type="match status" value="1"/>
</dbReference>
<evidence type="ECO:0000256" key="4">
    <source>
        <dbReference type="SAM" id="Phobius"/>
    </source>
</evidence>
<dbReference type="Proteomes" id="UP000306416">
    <property type="component" value="Unassembled WGS sequence"/>
</dbReference>
<evidence type="ECO:0000313" key="7">
    <source>
        <dbReference type="EMBL" id="TGU72760.1"/>
    </source>
</evidence>
<dbReference type="SMART" id="SM00304">
    <property type="entry name" value="HAMP"/>
    <property type="match status" value="1"/>
</dbReference>
<dbReference type="SUPFAM" id="SSF58104">
    <property type="entry name" value="Methyl-accepting chemotaxis protein (MCP) signaling domain"/>
    <property type="match status" value="1"/>
</dbReference>
<feature type="transmembrane region" description="Helical" evidence="4">
    <location>
        <begin position="219"/>
        <end position="238"/>
    </location>
</feature>